<feature type="transmembrane region" description="Helical" evidence="2">
    <location>
        <begin position="58"/>
        <end position="78"/>
    </location>
</feature>
<gene>
    <name evidence="3" type="ORF">GCM10022224_029730</name>
</gene>
<keyword evidence="4" id="KW-1185">Reference proteome</keyword>
<organism evidence="3 4">
    <name type="scientific">Nonomuraea antimicrobica</name>
    <dbReference type="NCBI Taxonomy" id="561173"/>
    <lineage>
        <taxon>Bacteria</taxon>
        <taxon>Bacillati</taxon>
        <taxon>Actinomycetota</taxon>
        <taxon>Actinomycetes</taxon>
        <taxon>Streptosporangiales</taxon>
        <taxon>Streptosporangiaceae</taxon>
        <taxon>Nonomuraea</taxon>
    </lineage>
</organism>
<keyword evidence="2" id="KW-0472">Membrane</keyword>
<evidence type="ECO:0000313" key="3">
    <source>
        <dbReference type="EMBL" id="GAA3663841.1"/>
    </source>
</evidence>
<feature type="transmembrane region" description="Helical" evidence="2">
    <location>
        <begin position="150"/>
        <end position="170"/>
    </location>
</feature>
<feature type="transmembrane region" description="Helical" evidence="2">
    <location>
        <begin position="176"/>
        <end position="194"/>
    </location>
</feature>
<reference evidence="4" key="1">
    <citation type="journal article" date="2019" name="Int. J. Syst. Evol. Microbiol.">
        <title>The Global Catalogue of Microorganisms (GCM) 10K type strain sequencing project: providing services to taxonomists for standard genome sequencing and annotation.</title>
        <authorList>
            <consortium name="The Broad Institute Genomics Platform"/>
            <consortium name="The Broad Institute Genome Sequencing Center for Infectious Disease"/>
            <person name="Wu L."/>
            <person name="Ma J."/>
        </authorList>
    </citation>
    <scope>NUCLEOTIDE SEQUENCE [LARGE SCALE GENOMIC DNA]</scope>
    <source>
        <strain evidence="4">JCM 16904</strain>
    </source>
</reference>
<keyword evidence="2" id="KW-0812">Transmembrane</keyword>
<feature type="transmembrane region" description="Helical" evidence="2">
    <location>
        <begin position="206"/>
        <end position="227"/>
    </location>
</feature>
<evidence type="ECO:0000256" key="1">
    <source>
        <dbReference type="SAM" id="MobiDB-lite"/>
    </source>
</evidence>
<feature type="region of interest" description="Disordered" evidence="1">
    <location>
        <begin position="259"/>
        <end position="290"/>
    </location>
</feature>
<protein>
    <recommendedName>
        <fullName evidence="5">DUF4153 domain-containing protein</fullName>
    </recommendedName>
</protein>
<dbReference type="Proteomes" id="UP001500902">
    <property type="component" value="Unassembled WGS sequence"/>
</dbReference>
<sequence>MWAAAGRYRFGRPAAAVVALYLVAVATAAALAVGSGELRALAVAATGGTGVLFEQDDWLGPALAGICLLNAWMLWQVLRGPALPRAVGLPRGVIWLRRLLYLGVAGDLVLWQLVDEVSETGANAASQTLWVATVILLLRVMSGVSTWFKAIALMLGVIGVVAPLPLLHLGGGAPQMIGPLVLAGLGSMVMILVGQRRDGRWSDATIDIGRISLITPLVFPLLGLVLPGGWPEGLVLLVDTLGMFSLVWLARTAHEVATQPTIGPAGPTGPTTGPTPEPATGHAARSASGRGPRLPVAVALVLPFLVVGSEEGARISFTDPDEHCRGQTLPYADTRPQDRPRSFLCLARDDTFTGTPMFPEDLPDQRVLAYGEELCAVPGVEERQARLRRAGGAADATRLGDALEFLCPGVVARQRADEARRQAEREKEQEKEAAAWAAELSAGCADPWPKLRARRQGTTAYQLFEGGGYHVYDDRDDTEGPAADMLRAIDDGFIDAAGSSAAITTYGENEPMCLTVKAFGHAPPLRLKGWEQVVEVGLVSRSGRLVVPPYPEGGDSGAVGPLPNLAVDGPGRYRMRVYTRSYEWDEADPEAPLEEHLIVVYPGRATKKIVHRAAR</sequence>
<evidence type="ECO:0000313" key="4">
    <source>
        <dbReference type="Proteomes" id="UP001500902"/>
    </source>
</evidence>
<feature type="transmembrane region" description="Helical" evidence="2">
    <location>
        <begin position="120"/>
        <end position="138"/>
    </location>
</feature>
<accession>A0ABP7BMM3</accession>
<evidence type="ECO:0008006" key="5">
    <source>
        <dbReference type="Google" id="ProtNLM"/>
    </source>
</evidence>
<dbReference type="RefSeq" id="WP_344877224.1">
    <property type="nucleotide sequence ID" value="NZ_BAAAZP010000053.1"/>
</dbReference>
<feature type="compositionally biased region" description="Low complexity" evidence="1">
    <location>
        <begin position="259"/>
        <end position="284"/>
    </location>
</feature>
<evidence type="ECO:0000256" key="2">
    <source>
        <dbReference type="SAM" id="Phobius"/>
    </source>
</evidence>
<keyword evidence="2" id="KW-1133">Transmembrane helix</keyword>
<dbReference type="EMBL" id="BAAAZP010000053">
    <property type="protein sequence ID" value="GAA3663841.1"/>
    <property type="molecule type" value="Genomic_DNA"/>
</dbReference>
<name>A0ABP7BMM3_9ACTN</name>
<feature type="transmembrane region" description="Helical" evidence="2">
    <location>
        <begin position="99"/>
        <end position="114"/>
    </location>
</feature>
<comment type="caution">
    <text evidence="3">The sequence shown here is derived from an EMBL/GenBank/DDBJ whole genome shotgun (WGS) entry which is preliminary data.</text>
</comment>
<proteinExistence type="predicted"/>